<reference evidence="2" key="1">
    <citation type="thesis" date="2020" institute="ProQuest LLC" country="789 East Eisenhower Parkway, Ann Arbor, MI, USA">
        <title>Comparative Genomics and Chromosome Evolution.</title>
        <authorList>
            <person name="Mudd A.B."/>
        </authorList>
    </citation>
    <scope>NUCLEOTIDE SEQUENCE</scope>
    <source>
        <strain evidence="2">1538</strain>
        <tissue evidence="2">Blood</tissue>
    </source>
</reference>
<evidence type="ECO:0000313" key="3">
    <source>
        <dbReference type="Proteomes" id="UP001181693"/>
    </source>
</evidence>
<keyword evidence="3" id="KW-1185">Reference proteome</keyword>
<dbReference type="AlphaFoldDB" id="A0AAV3APG1"/>
<keyword evidence="1" id="KW-0472">Membrane</keyword>
<protein>
    <submittedName>
        <fullName evidence="2">Uncharacterized protein</fullName>
    </submittedName>
</protein>
<name>A0AAV3APG1_PYXAD</name>
<gene>
    <name evidence="2" type="ORF">GDO54_011111</name>
</gene>
<accession>A0AAV3APG1</accession>
<organism evidence="2 3">
    <name type="scientific">Pyxicephalus adspersus</name>
    <name type="common">African bullfrog</name>
    <dbReference type="NCBI Taxonomy" id="30357"/>
    <lineage>
        <taxon>Eukaryota</taxon>
        <taxon>Metazoa</taxon>
        <taxon>Chordata</taxon>
        <taxon>Craniata</taxon>
        <taxon>Vertebrata</taxon>
        <taxon>Euteleostomi</taxon>
        <taxon>Amphibia</taxon>
        <taxon>Batrachia</taxon>
        <taxon>Anura</taxon>
        <taxon>Neobatrachia</taxon>
        <taxon>Ranoidea</taxon>
        <taxon>Pyxicephalidae</taxon>
        <taxon>Pyxicephalinae</taxon>
        <taxon>Pyxicephalus</taxon>
    </lineage>
</organism>
<dbReference type="EMBL" id="DYDO01000004">
    <property type="protein sequence ID" value="DBA26915.1"/>
    <property type="molecule type" value="Genomic_DNA"/>
</dbReference>
<comment type="caution">
    <text evidence="2">The sequence shown here is derived from an EMBL/GenBank/DDBJ whole genome shotgun (WGS) entry which is preliminary data.</text>
</comment>
<feature type="transmembrane region" description="Helical" evidence="1">
    <location>
        <begin position="20"/>
        <end position="40"/>
    </location>
</feature>
<evidence type="ECO:0000313" key="2">
    <source>
        <dbReference type="EMBL" id="DBA26915.1"/>
    </source>
</evidence>
<sequence>MHLTLFYRHVPSTQKRTDFLWFFIFFPSSYLFRSVIKKAFKEMLSLCSIRVKRLTRSSDTFSSLSQLLTLLHLAVMILGMLVAWL</sequence>
<evidence type="ECO:0000256" key="1">
    <source>
        <dbReference type="SAM" id="Phobius"/>
    </source>
</evidence>
<keyword evidence="1" id="KW-0812">Transmembrane</keyword>
<proteinExistence type="predicted"/>
<dbReference type="Proteomes" id="UP001181693">
    <property type="component" value="Unassembled WGS sequence"/>
</dbReference>
<feature type="transmembrane region" description="Helical" evidence="1">
    <location>
        <begin position="61"/>
        <end position="84"/>
    </location>
</feature>
<keyword evidence="1" id="KW-1133">Transmembrane helix</keyword>